<dbReference type="EMBL" id="JAIWYP010000011">
    <property type="protein sequence ID" value="KAH3733396.1"/>
    <property type="molecule type" value="Genomic_DNA"/>
</dbReference>
<protein>
    <submittedName>
        <fullName evidence="1">Uncharacterized protein</fullName>
    </submittedName>
</protein>
<proteinExistence type="predicted"/>
<evidence type="ECO:0000313" key="1">
    <source>
        <dbReference type="EMBL" id="KAH3733396.1"/>
    </source>
</evidence>
<sequence>MSTNFIVDIEAMQYLRYVDGALPGKALPKKKIDNDLEKKEAKKRYEDTRERTFQENWCTDQLPLF</sequence>
<name>A0A9D4CTX8_DREPO</name>
<reference evidence="1" key="1">
    <citation type="journal article" date="2019" name="bioRxiv">
        <title>The Genome of the Zebra Mussel, Dreissena polymorpha: A Resource for Invasive Species Research.</title>
        <authorList>
            <person name="McCartney M.A."/>
            <person name="Auch B."/>
            <person name="Kono T."/>
            <person name="Mallez S."/>
            <person name="Zhang Y."/>
            <person name="Obille A."/>
            <person name="Becker A."/>
            <person name="Abrahante J.E."/>
            <person name="Garbe J."/>
            <person name="Badalamenti J.P."/>
            <person name="Herman A."/>
            <person name="Mangelson H."/>
            <person name="Liachko I."/>
            <person name="Sullivan S."/>
            <person name="Sone E.D."/>
            <person name="Koren S."/>
            <person name="Silverstein K.A.T."/>
            <person name="Beckman K.B."/>
            <person name="Gohl D.M."/>
        </authorList>
    </citation>
    <scope>NUCLEOTIDE SEQUENCE</scope>
    <source>
        <strain evidence="1">Duluth1</strain>
        <tissue evidence="1">Whole animal</tissue>
    </source>
</reference>
<comment type="caution">
    <text evidence="1">The sequence shown here is derived from an EMBL/GenBank/DDBJ whole genome shotgun (WGS) entry which is preliminary data.</text>
</comment>
<dbReference type="Proteomes" id="UP000828390">
    <property type="component" value="Unassembled WGS sequence"/>
</dbReference>
<dbReference type="AlphaFoldDB" id="A0A9D4CTX8"/>
<organism evidence="1 2">
    <name type="scientific">Dreissena polymorpha</name>
    <name type="common">Zebra mussel</name>
    <name type="synonym">Mytilus polymorpha</name>
    <dbReference type="NCBI Taxonomy" id="45954"/>
    <lineage>
        <taxon>Eukaryota</taxon>
        <taxon>Metazoa</taxon>
        <taxon>Spiralia</taxon>
        <taxon>Lophotrochozoa</taxon>
        <taxon>Mollusca</taxon>
        <taxon>Bivalvia</taxon>
        <taxon>Autobranchia</taxon>
        <taxon>Heteroconchia</taxon>
        <taxon>Euheterodonta</taxon>
        <taxon>Imparidentia</taxon>
        <taxon>Neoheterodontei</taxon>
        <taxon>Myida</taxon>
        <taxon>Dreissenoidea</taxon>
        <taxon>Dreissenidae</taxon>
        <taxon>Dreissena</taxon>
    </lineage>
</organism>
<accession>A0A9D4CTX8</accession>
<reference evidence="1" key="2">
    <citation type="submission" date="2020-11" db="EMBL/GenBank/DDBJ databases">
        <authorList>
            <person name="McCartney M.A."/>
            <person name="Auch B."/>
            <person name="Kono T."/>
            <person name="Mallez S."/>
            <person name="Becker A."/>
            <person name="Gohl D.M."/>
            <person name="Silverstein K.A.T."/>
            <person name="Koren S."/>
            <person name="Bechman K.B."/>
            <person name="Herman A."/>
            <person name="Abrahante J.E."/>
            <person name="Garbe J."/>
        </authorList>
    </citation>
    <scope>NUCLEOTIDE SEQUENCE</scope>
    <source>
        <strain evidence="1">Duluth1</strain>
        <tissue evidence="1">Whole animal</tissue>
    </source>
</reference>
<keyword evidence="2" id="KW-1185">Reference proteome</keyword>
<evidence type="ECO:0000313" key="2">
    <source>
        <dbReference type="Proteomes" id="UP000828390"/>
    </source>
</evidence>
<gene>
    <name evidence="1" type="ORF">DPMN_039823</name>
</gene>